<name>A0A0C1MSR8_9RICK</name>
<comment type="caution">
    <text evidence="1">The sequence shown here is derived from an EMBL/GenBank/DDBJ whole genome shotgun (WGS) entry which is preliminary data.</text>
</comment>
<dbReference type="EMBL" id="JSWE01000124">
    <property type="protein sequence ID" value="KIE05112.1"/>
    <property type="molecule type" value="Genomic_DNA"/>
</dbReference>
<sequence length="105" mass="12377">MKSNNKNKHWLETQSYINAAMHKLEKDITKYVEKSMEKKSKLLQQEFKRMVLSTSERSHQRNVNNFFNTNKNSSPYQNASSFNLSGNQLLTSLVTEIRNNLFNNF</sequence>
<proteinExistence type="predicted"/>
<keyword evidence="2" id="KW-1185">Reference proteome</keyword>
<evidence type="ECO:0000313" key="2">
    <source>
        <dbReference type="Proteomes" id="UP000031258"/>
    </source>
</evidence>
<evidence type="ECO:0000313" key="1">
    <source>
        <dbReference type="EMBL" id="KIE05112.1"/>
    </source>
</evidence>
<accession>A0A0C1MSR8</accession>
<dbReference type="RefSeq" id="WP_039457239.1">
    <property type="nucleotide sequence ID" value="NZ_JSWE01000124.1"/>
</dbReference>
<dbReference type="Proteomes" id="UP000031258">
    <property type="component" value="Unassembled WGS sequence"/>
</dbReference>
<dbReference type="STRING" id="86105.NF27_EY02080"/>
<organism evidence="1 2">
    <name type="scientific">Candidatus Jidaibacter acanthamoebae</name>
    <dbReference type="NCBI Taxonomy" id="86105"/>
    <lineage>
        <taxon>Bacteria</taxon>
        <taxon>Pseudomonadati</taxon>
        <taxon>Pseudomonadota</taxon>
        <taxon>Alphaproteobacteria</taxon>
        <taxon>Rickettsiales</taxon>
        <taxon>Candidatus Midichloriaceae</taxon>
        <taxon>Candidatus Jidaibacter</taxon>
    </lineage>
</organism>
<dbReference type="OrthoDB" id="9845189at2"/>
<reference evidence="1 2" key="1">
    <citation type="submission" date="2014-11" db="EMBL/GenBank/DDBJ databases">
        <title>A Rickettsiales Symbiont of Amoebae With Ancient Features.</title>
        <authorList>
            <person name="Schulz F."/>
            <person name="Martijn J."/>
            <person name="Wascher F."/>
            <person name="Kostanjsek R."/>
            <person name="Ettema T.J."/>
            <person name="Horn M."/>
        </authorList>
    </citation>
    <scope>NUCLEOTIDE SEQUENCE [LARGE SCALE GENOMIC DNA]</scope>
    <source>
        <strain evidence="1 2">UWC36</strain>
    </source>
</reference>
<protein>
    <submittedName>
        <fullName evidence="1">Uncharacterized protein</fullName>
    </submittedName>
</protein>
<gene>
    <name evidence="1" type="ORF">NF27_EY02080</name>
</gene>
<dbReference type="AlphaFoldDB" id="A0A0C1MSR8"/>